<evidence type="ECO:0000313" key="6">
    <source>
        <dbReference type="Proteomes" id="UP000645257"/>
    </source>
</evidence>
<dbReference type="RefSeq" id="WP_189536769.1">
    <property type="nucleotide sequence ID" value="NZ_BMYX01000027.1"/>
</dbReference>
<evidence type="ECO:0000313" key="5">
    <source>
        <dbReference type="EMBL" id="GGY28881.1"/>
    </source>
</evidence>
<comment type="caution">
    <text evidence="5">The sequence shown here is derived from an EMBL/GenBank/DDBJ whole genome shotgun (WGS) entry which is preliminary data.</text>
</comment>
<accession>A0A918UC02</accession>
<dbReference type="Pfam" id="PF03963">
    <property type="entry name" value="FlgD"/>
    <property type="match status" value="1"/>
</dbReference>
<evidence type="ECO:0000256" key="3">
    <source>
        <dbReference type="ARBA" id="ARBA00022795"/>
    </source>
</evidence>
<comment type="function">
    <text evidence="4">Required for flagellar hook formation. May act as a scaffolding protein.</text>
</comment>
<evidence type="ECO:0000256" key="1">
    <source>
        <dbReference type="ARBA" id="ARBA00010577"/>
    </source>
</evidence>
<protein>
    <recommendedName>
        <fullName evidence="2">Basal-body rod modification protein FlgD</fullName>
    </recommendedName>
</protein>
<dbReference type="GO" id="GO:0044781">
    <property type="term" value="P:bacterial-type flagellum organization"/>
    <property type="evidence" value="ECO:0007669"/>
    <property type="project" value="UniProtKB-KW"/>
</dbReference>
<reference evidence="5" key="1">
    <citation type="journal article" date="2014" name="Int. J. Syst. Evol. Microbiol.">
        <title>Complete genome sequence of Corynebacterium casei LMG S-19264T (=DSM 44701T), isolated from a smear-ripened cheese.</title>
        <authorList>
            <consortium name="US DOE Joint Genome Institute (JGI-PGF)"/>
            <person name="Walter F."/>
            <person name="Albersmeier A."/>
            <person name="Kalinowski J."/>
            <person name="Ruckert C."/>
        </authorList>
    </citation>
    <scope>NUCLEOTIDE SEQUENCE</scope>
    <source>
        <strain evidence="5">KCTC 32182</strain>
    </source>
</reference>
<evidence type="ECO:0000256" key="4">
    <source>
        <dbReference type="ARBA" id="ARBA00024746"/>
    </source>
</evidence>
<evidence type="ECO:0000256" key="2">
    <source>
        <dbReference type="ARBA" id="ARBA00016013"/>
    </source>
</evidence>
<reference evidence="5" key="2">
    <citation type="submission" date="2020-09" db="EMBL/GenBank/DDBJ databases">
        <authorList>
            <person name="Sun Q."/>
            <person name="Kim S."/>
        </authorList>
    </citation>
    <scope>NUCLEOTIDE SEQUENCE</scope>
    <source>
        <strain evidence="5">KCTC 32182</strain>
    </source>
</reference>
<dbReference type="EMBL" id="BMYX01000027">
    <property type="protein sequence ID" value="GGY28881.1"/>
    <property type="molecule type" value="Genomic_DNA"/>
</dbReference>
<gene>
    <name evidence="5" type="ORF">GCM10011289_35070</name>
</gene>
<dbReference type="Proteomes" id="UP000645257">
    <property type="component" value="Unassembled WGS sequence"/>
</dbReference>
<keyword evidence="3" id="KW-1005">Bacterial flagellum biogenesis</keyword>
<dbReference type="InterPro" id="IPR005648">
    <property type="entry name" value="FlgD"/>
</dbReference>
<sequence length="139" mass="14431">MANYGLGATPGADGIAGQTKGLTQKDFLKILSTQLTLQDPLKPMDNQQFMAQMAQFSALEQTRMGNEKLDAMLAQQAAAQSLGLIGKTVEVASAGGTATGVVTTVSFARGEPRLTVKTAGGELLNDISLSLVSLVRSST</sequence>
<dbReference type="AlphaFoldDB" id="A0A918UC02"/>
<proteinExistence type="inferred from homology"/>
<comment type="similarity">
    <text evidence="1">Belongs to the FlgD family.</text>
</comment>
<name>A0A918UC02_9NEIS</name>
<keyword evidence="6" id="KW-1185">Reference proteome</keyword>
<organism evidence="5 6">
    <name type="scientific">Paludibacterium paludis</name>
    <dbReference type="NCBI Taxonomy" id="1225769"/>
    <lineage>
        <taxon>Bacteria</taxon>
        <taxon>Pseudomonadati</taxon>
        <taxon>Pseudomonadota</taxon>
        <taxon>Betaproteobacteria</taxon>
        <taxon>Neisseriales</taxon>
        <taxon>Chromobacteriaceae</taxon>
        <taxon>Paludibacterium</taxon>
    </lineage>
</organism>